<dbReference type="PANTHER" id="PTHR43329">
    <property type="entry name" value="EPOXIDE HYDROLASE"/>
    <property type="match status" value="1"/>
</dbReference>
<dbReference type="GO" id="GO:0004301">
    <property type="term" value="F:epoxide hydrolase activity"/>
    <property type="evidence" value="ECO:0007669"/>
    <property type="project" value="UniProtKB-EC"/>
</dbReference>
<gene>
    <name evidence="3" type="ORF">LMG26411_07503</name>
</gene>
<sequence length="308" mass="34203">MSRPIEHHYATLNGFRAHYASCGNPDNPLLLCLHGFPESWMAWRGVMPALAEQYYVVAPDTRGINESEGPGEVAGYTTGHLASDVEALLDHLGARDCVLAGHDWGGAIACAFAVAYPERLRGLVIVNSTHPGVFVRELIGNSAQRAASAYISTFLRDDAETMLRANDFAALRAGMGQDFRTGTSPTWFDAPMQAEYQRSWSKPGSLRAGLSYYRGTQWQPESDARNEDLVQRRYVDDACKPIHVPTLAIWGEQDRFLLDGCVEGLHRFIPDLRIERIPEGSHWVIHEHGPRVAQRMSHFIDGIPPLAP</sequence>
<evidence type="ECO:0000256" key="1">
    <source>
        <dbReference type="ARBA" id="ARBA00022801"/>
    </source>
</evidence>
<keyword evidence="4" id="KW-1185">Reference proteome</keyword>
<feature type="domain" description="AB hydrolase-1" evidence="2">
    <location>
        <begin position="28"/>
        <end position="288"/>
    </location>
</feature>
<dbReference type="Pfam" id="PF00561">
    <property type="entry name" value="Abhydrolase_1"/>
    <property type="match status" value="1"/>
</dbReference>
<evidence type="ECO:0000313" key="3">
    <source>
        <dbReference type="EMBL" id="CAG2160459.1"/>
    </source>
</evidence>
<dbReference type="PRINTS" id="PR00412">
    <property type="entry name" value="EPOXHYDRLASE"/>
</dbReference>
<dbReference type="Gene3D" id="3.40.50.1820">
    <property type="entry name" value="alpha/beta hydrolase"/>
    <property type="match status" value="1"/>
</dbReference>
<name>A0ABM8TV05_9BURK</name>
<dbReference type="InterPro" id="IPR029058">
    <property type="entry name" value="AB_hydrolase_fold"/>
</dbReference>
<accession>A0ABM8TV05</accession>
<evidence type="ECO:0000313" key="4">
    <source>
        <dbReference type="Proteomes" id="UP000672657"/>
    </source>
</evidence>
<dbReference type="PRINTS" id="PR00111">
    <property type="entry name" value="ABHYDROLASE"/>
</dbReference>
<dbReference type="Proteomes" id="UP000672657">
    <property type="component" value="Unassembled WGS sequence"/>
</dbReference>
<keyword evidence="1 3" id="KW-0378">Hydrolase</keyword>
<reference evidence="3 4" key="1">
    <citation type="submission" date="2021-03" db="EMBL/GenBank/DDBJ databases">
        <authorList>
            <person name="Peeters C."/>
        </authorList>
    </citation>
    <scope>NUCLEOTIDE SEQUENCE [LARGE SCALE GENOMIC DNA]</scope>
    <source>
        <strain evidence="3 4">LMG 26411</strain>
    </source>
</reference>
<comment type="caution">
    <text evidence="3">The sequence shown here is derived from an EMBL/GenBank/DDBJ whole genome shotgun (WGS) entry which is preliminary data.</text>
</comment>
<dbReference type="SUPFAM" id="SSF53474">
    <property type="entry name" value="alpha/beta-Hydrolases"/>
    <property type="match status" value="1"/>
</dbReference>
<evidence type="ECO:0000259" key="2">
    <source>
        <dbReference type="Pfam" id="PF00561"/>
    </source>
</evidence>
<dbReference type="InterPro" id="IPR000639">
    <property type="entry name" value="Epox_hydrolase-like"/>
</dbReference>
<proteinExistence type="predicted"/>
<organism evidence="3 4">
    <name type="scientific">Cupriavidus numazuensis</name>
    <dbReference type="NCBI Taxonomy" id="221992"/>
    <lineage>
        <taxon>Bacteria</taxon>
        <taxon>Pseudomonadati</taxon>
        <taxon>Pseudomonadota</taxon>
        <taxon>Betaproteobacteria</taxon>
        <taxon>Burkholderiales</taxon>
        <taxon>Burkholderiaceae</taxon>
        <taxon>Cupriavidus</taxon>
    </lineage>
</organism>
<dbReference type="EMBL" id="CAJPVI010000081">
    <property type="protein sequence ID" value="CAG2160459.1"/>
    <property type="molecule type" value="Genomic_DNA"/>
</dbReference>
<dbReference type="EC" id="3.3.2.10" evidence="3"/>
<dbReference type="RefSeq" id="WP_211958251.1">
    <property type="nucleotide sequence ID" value="NZ_CAJPVI010000081.1"/>
</dbReference>
<dbReference type="InterPro" id="IPR000073">
    <property type="entry name" value="AB_hydrolase_1"/>
</dbReference>
<protein>
    <submittedName>
        <fullName evidence="3">Soluble epoxide hydrolase</fullName>
        <ecNumber evidence="3">3.3.2.10</ecNumber>
    </submittedName>
</protein>